<evidence type="ECO:0000313" key="2">
    <source>
        <dbReference type="EMBL" id="MFB9072965.1"/>
    </source>
</evidence>
<reference evidence="2 3" key="1">
    <citation type="submission" date="2024-09" db="EMBL/GenBank/DDBJ databases">
        <authorList>
            <person name="Sun Q."/>
            <person name="Mori K."/>
        </authorList>
    </citation>
    <scope>NUCLEOTIDE SEQUENCE [LARGE SCALE GENOMIC DNA]</scope>
    <source>
        <strain evidence="2 3">CCM 7609</strain>
    </source>
</reference>
<dbReference type="EMBL" id="JBHMFI010000001">
    <property type="protein sequence ID" value="MFB9072965.1"/>
    <property type="molecule type" value="Genomic_DNA"/>
</dbReference>
<evidence type="ECO:0000256" key="1">
    <source>
        <dbReference type="SAM" id="MobiDB-lite"/>
    </source>
</evidence>
<organism evidence="2 3">
    <name type="scientific">Citricoccus parietis</name>
    <dbReference type="NCBI Taxonomy" id="592307"/>
    <lineage>
        <taxon>Bacteria</taxon>
        <taxon>Bacillati</taxon>
        <taxon>Actinomycetota</taxon>
        <taxon>Actinomycetes</taxon>
        <taxon>Micrococcales</taxon>
        <taxon>Micrococcaceae</taxon>
        <taxon>Citricoccus</taxon>
    </lineage>
</organism>
<comment type="caution">
    <text evidence="2">The sequence shown here is derived from an EMBL/GenBank/DDBJ whole genome shotgun (WGS) entry which is preliminary data.</text>
</comment>
<feature type="region of interest" description="Disordered" evidence="1">
    <location>
        <begin position="1"/>
        <end position="25"/>
    </location>
</feature>
<evidence type="ECO:0000313" key="3">
    <source>
        <dbReference type="Proteomes" id="UP001589575"/>
    </source>
</evidence>
<accession>A0ABV5G201</accession>
<sequence>MHALRPGRNADSSRHLPPSQSFRMPADRLNVSGMSRWQCRDQDLITEWPALRFG</sequence>
<gene>
    <name evidence="2" type="ORF">ACFFX0_17855</name>
</gene>
<proteinExistence type="predicted"/>
<name>A0ABV5G201_9MICC</name>
<keyword evidence="3" id="KW-1185">Reference proteome</keyword>
<dbReference type="Proteomes" id="UP001589575">
    <property type="component" value="Unassembled WGS sequence"/>
</dbReference>
<protein>
    <submittedName>
        <fullName evidence="2">Uncharacterized protein</fullName>
    </submittedName>
</protein>